<comment type="caution">
    <text evidence="2">The sequence shown here is derived from an EMBL/GenBank/DDBJ whole genome shotgun (WGS) entry which is preliminary data.</text>
</comment>
<dbReference type="EMBL" id="BAABME010028358">
    <property type="protein sequence ID" value="GAA0178569.1"/>
    <property type="molecule type" value="Genomic_DNA"/>
</dbReference>
<protein>
    <submittedName>
        <fullName evidence="2">Uncharacterized protein</fullName>
    </submittedName>
</protein>
<evidence type="ECO:0000313" key="2">
    <source>
        <dbReference type="EMBL" id="GAA0178569.1"/>
    </source>
</evidence>
<gene>
    <name evidence="2" type="ORF">LIER_42175</name>
</gene>
<keyword evidence="3" id="KW-1185">Reference proteome</keyword>
<feature type="region of interest" description="Disordered" evidence="1">
    <location>
        <begin position="90"/>
        <end position="110"/>
    </location>
</feature>
<dbReference type="Proteomes" id="UP001454036">
    <property type="component" value="Unassembled WGS sequence"/>
</dbReference>
<accession>A0AAV3RKM6</accession>
<name>A0AAV3RKM6_LITER</name>
<feature type="compositionally biased region" description="Basic and acidic residues" evidence="1">
    <location>
        <begin position="15"/>
        <end position="47"/>
    </location>
</feature>
<reference evidence="2 3" key="1">
    <citation type="submission" date="2024-01" db="EMBL/GenBank/DDBJ databases">
        <title>The complete chloroplast genome sequence of Lithospermum erythrorhizon: insights into the phylogenetic relationship among Boraginaceae species and the maternal lineages of purple gromwells.</title>
        <authorList>
            <person name="Okada T."/>
            <person name="Watanabe K."/>
        </authorList>
    </citation>
    <scope>NUCLEOTIDE SEQUENCE [LARGE SCALE GENOMIC DNA]</scope>
</reference>
<evidence type="ECO:0000256" key="1">
    <source>
        <dbReference type="SAM" id="MobiDB-lite"/>
    </source>
</evidence>
<sequence length="147" mass="17242">MSSRPTYQEETALFTRKDGRGRGSDRGKEHGGMGFGDREQSERENQDRVFQSGGARGVPNSERYQNHWQREYRQSDEGYNCGKQGHYPRNFWSKRVEGNPPTSFKNESPREKDWDCEISFFVEEVDVVDVGRLMFPLNFKGMRLIRH</sequence>
<feature type="region of interest" description="Disordered" evidence="1">
    <location>
        <begin position="1"/>
        <end position="67"/>
    </location>
</feature>
<evidence type="ECO:0000313" key="3">
    <source>
        <dbReference type="Proteomes" id="UP001454036"/>
    </source>
</evidence>
<dbReference type="AlphaFoldDB" id="A0AAV3RKM6"/>
<organism evidence="2 3">
    <name type="scientific">Lithospermum erythrorhizon</name>
    <name type="common">Purple gromwell</name>
    <name type="synonym">Lithospermum officinale var. erythrorhizon</name>
    <dbReference type="NCBI Taxonomy" id="34254"/>
    <lineage>
        <taxon>Eukaryota</taxon>
        <taxon>Viridiplantae</taxon>
        <taxon>Streptophyta</taxon>
        <taxon>Embryophyta</taxon>
        <taxon>Tracheophyta</taxon>
        <taxon>Spermatophyta</taxon>
        <taxon>Magnoliopsida</taxon>
        <taxon>eudicotyledons</taxon>
        <taxon>Gunneridae</taxon>
        <taxon>Pentapetalae</taxon>
        <taxon>asterids</taxon>
        <taxon>lamiids</taxon>
        <taxon>Boraginales</taxon>
        <taxon>Boraginaceae</taxon>
        <taxon>Boraginoideae</taxon>
        <taxon>Lithospermeae</taxon>
        <taxon>Lithospermum</taxon>
    </lineage>
</organism>
<proteinExistence type="predicted"/>